<comment type="caution">
    <text evidence="3">The sequence shown here is derived from an EMBL/GenBank/DDBJ whole genome shotgun (WGS) entry which is preliminary data.</text>
</comment>
<keyword evidence="1" id="KW-0175">Coiled coil</keyword>
<protein>
    <submittedName>
        <fullName evidence="3">Uncharacterized protein</fullName>
    </submittedName>
</protein>
<feature type="coiled-coil region" evidence="1">
    <location>
        <begin position="80"/>
        <end position="135"/>
    </location>
</feature>
<evidence type="ECO:0000256" key="2">
    <source>
        <dbReference type="SAM" id="MobiDB-lite"/>
    </source>
</evidence>
<dbReference type="EMBL" id="WUBL01000023">
    <property type="protein sequence ID" value="KAF2970473.1"/>
    <property type="molecule type" value="Genomic_DNA"/>
</dbReference>
<proteinExistence type="predicted"/>
<evidence type="ECO:0000256" key="1">
    <source>
        <dbReference type="SAM" id="Coils"/>
    </source>
</evidence>
<sequence length="503" mass="56490">MASPEGAKDMSTQVNRPEVVDFLKLLDAMVTHQSTTWISQVVAENEQMKTIVKQKEADNNTFVRTIAKVTNDRDAEAANCERALAQSNEDKAKADKLANEIDDAKKTIAEKNQKLEEEASTINSLKGNIETLGQEAKTRDDVIKKQEERHAKDNACIKELQATLGATKSVLHITSTQLKELQDFSCKVVDESKDFVLGEIDKIYGYARMVAFKFFTEDLPEETLINTKAFDEIVYLVSPIPMPASNSVHAKRVRIAAFLRLLGYRLADQIFIPFYMPHHTSNGNHNLPTGIDPFTLLLSNLSETDPRRELHLRSVLLEISPQEQREVALRKAADIADEIFSDMYHLVISSHHEAFLKEIHRVCELAVKSWDTLRSLKAKIEPFTVTEEDTEKYWLPVELENSGVGKKSQANGKPNGLGSKPSMHSLKSANKVTLIWPGFSYGSEVLKQGYMLLDSQVERAEEEARPSKRYVRAMQRAATGSPVPSSPRRAQMRKPKVLAGDVE</sequence>
<feature type="region of interest" description="Disordered" evidence="2">
    <location>
        <begin position="404"/>
        <end position="424"/>
    </location>
</feature>
<dbReference type="InParanoid" id="A0A7C8MWY9"/>
<evidence type="ECO:0000313" key="4">
    <source>
        <dbReference type="Proteomes" id="UP000481858"/>
    </source>
</evidence>
<organism evidence="3 4">
    <name type="scientific">Xylaria multiplex</name>
    <dbReference type="NCBI Taxonomy" id="323545"/>
    <lineage>
        <taxon>Eukaryota</taxon>
        <taxon>Fungi</taxon>
        <taxon>Dikarya</taxon>
        <taxon>Ascomycota</taxon>
        <taxon>Pezizomycotina</taxon>
        <taxon>Sordariomycetes</taxon>
        <taxon>Xylariomycetidae</taxon>
        <taxon>Xylariales</taxon>
        <taxon>Xylariaceae</taxon>
        <taxon>Xylaria</taxon>
    </lineage>
</organism>
<evidence type="ECO:0000313" key="3">
    <source>
        <dbReference type="EMBL" id="KAF2970473.1"/>
    </source>
</evidence>
<dbReference type="AlphaFoldDB" id="A0A7C8MWY9"/>
<feature type="region of interest" description="Disordered" evidence="2">
    <location>
        <begin position="461"/>
        <end position="503"/>
    </location>
</feature>
<name>A0A7C8MWY9_9PEZI</name>
<keyword evidence="4" id="KW-1185">Reference proteome</keyword>
<accession>A0A7C8MWY9</accession>
<dbReference type="Proteomes" id="UP000481858">
    <property type="component" value="Unassembled WGS sequence"/>
</dbReference>
<dbReference type="OrthoDB" id="5421041at2759"/>
<gene>
    <name evidence="3" type="ORF">GQX73_g3091</name>
</gene>
<reference evidence="3 4" key="1">
    <citation type="submission" date="2019-12" db="EMBL/GenBank/DDBJ databases">
        <title>Draft genome sequence of the ascomycete Xylaria multiplex DSM 110363.</title>
        <authorList>
            <person name="Buettner E."/>
            <person name="Kellner H."/>
        </authorList>
    </citation>
    <scope>NUCLEOTIDE SEQUENCE [LARGE SCALE GENOMIC DNA]</scope>
    <source>
        <strain evidence="3 4">DSM 110363</strain>
    </source>
</reference>